<dbReference type="HOGENOM" id="CLU_2715003_0_0_11"/>
<dbReference type="KEGG" id="cga:Celgi_2950"/>
<dbReference type="AlphaFoldDB" id="F8A6F5"/>
<proteinExistence type="predicted"/>
<dbReference type="STRING" id="593907.Celgi_2950"/>
<keyword evidence="2" id="KW-1185">Reference proteome</keyword>
<name>F8A6F5_CELGA</name>
<gene>
    <name evidence="1" type="ordered locus">Celgi_2950</name>
</gene>
<evidence type="ECO:0000313" key="2">
    <source>
        <dbReference type="Proteomes" id="UP000000485"/>
    </source>
</evidence>
<reference evidence="2" key="1">
    <citation type="submission" date="2011-04" db="EMBL/GenBank/DDBJ databases">
        <title>Complete sequence of Cellvibrio gilvus ATCC 13127.</title>
        <authorList>
            <person name="Lucas S."/>
            <person name="Han J."/>
            <person name="Lapidus A."/>
            <person name="Cheng J.-F."/>
            <person name="Goodwin L."/>
            <person name="Pitluck S."/>
            <person name="Peters L."/>
            <person name="Munk A."/>
            <person name="Detter J.C."/>
            <person name="Han C."/>
            <person name="Tapia R."/>
            <person name="Land M."/>
            <person name="Hauser L."/>
            <person name="Kyrpides N."/>
            <person name="Ivanova N."/>
            <person name="Ovchinnikova G."/>
            <person name="Pagani I."/>
            <person name="Mead D."/>
            <person name="Brumm P."/>
            <person name="Woyke T."/>
        </authorList>
    </citation>
    <scope>NUCLEOTIDE SEQUENCE [LARGE SCALE GENOMIC DNA]</scope>
    <source>
        <strain evidence="2">ATCC 13127 / NRRL B-14078</strain>
    </source>
</reference>
<dbReference type="Proteomes" id="UP000000485">
    <property type="component" value="Chromosome"/>
</dbReference>
<dbReference type="EMBL" id="CP002665">
    <property type="protein sequence ID" value="AEI13443.1"/>
    <property type="molecule type" value="Genomic_DNA"/>
</dbReference>
<sequence length="72" mass="8240">MHARCEEIEEALGGTLEWHENPAYKASRIALRHVGDWRDENFAPGLAHWLVSTAELFATAFPKYTSEVRRLS</sequence>
<accession>F8A6F5</accession>
<dbReference type="RefSeq" id="WP_013884960.1">
    <property type="nucleotide sequence ID" value="NC_015671.1"/>
</dbReference>
<evidence type="ECO:0000313" key="1">
    <source>
        <dbReference type="EMBL" id="AEI13443.1"/>
    </source>
</evidence>
<protein>
    <submittedName>
        <fullName evidence="1">Uncharacterized protein</fullName>
    </submittedName>
</protein>
<organism evidence="1 2">
    <name type="scientific">Cellulomonas gilvus (strain ATCC 13127 / NRRL B-14078)</name>
    <name type="common">Cellvibrio gilvus</name>
    <dbReference type="NCBI Taxonomy" id="593907"/>
    <lineage>
        <taxon>Bacteria</taxon>
        <taxon>Bacillati</taxon>
        <taxon>Actinomycetota</taxon>
        <taxon>Actinomycetes</taxon>
        <taxon>Micrococcales</taxon>
        <taxon>Cellulomonadaceae</taxon>
        <taxon>Cellulomonas</taxon>
    </lineage>
</organism>